<evidence type="ECO:0000313" key="2">
    <source>
        <dbReference type="EMBL" id="GES35461.1"/>
    </source>
</evidence>
<evidence type="ECO:0000256" key="1">
    <source>
        <dbReference type="SAM" id="MobiDB-lite"/>
    </source>
</evidence>
<dbReference type="Gene3D" id="3.30.530.20">
    <property type="match status" value="1"/>
</dbReference>
<dbReference type="CDD" id="cd07812">
    <property type="entry name" value="SRPBCC"/>
    <property type="match status" value="1"/>
</dbReference>
<dbReference type="EMBL" id="BLAH01000019">
    <property type="protein sequence ID" value="GES35461.1"/>
    <property type="molecule type" value="Genomic_DNA"/>
</dbReference>
<feature type="compositionally biased region" description="Basic and acidic residues" evidence="1">
    <location>
        <begin position="1"/>
        <end position="11"/>
    </location>
</feature>
<organism evidence="2 3">
    <name type="scientific">Rhodococcus aetherivorans</name>
    <dbReference type="NCBI Taxonomy" id="191292"/>
    <lineage>
        <taxon>Bacteria</taxon>
        <taxon>Bacillati</taxon>
        <taxon>Actinomycetota</taxon>
        <taxon>Actinomycetes</taxon>
        <taxon>Mycobacteriales</taxon>
        <taxon>Nocardiaceae</taxon>
        <taxon>Rhodococcus</taxon>
    </lineage>
</organism>
<name>A0ABQ0YG23_9NOCA</name>
<dbReference type="Proteomes" id="UP000325466">
    <property type="component" value="Unassembled WGS sequence"/>
</dbReference>
<gene>
    <name evidence="2" type="ORF">RAJCM14343_0709</name>
</gene>
<comment type="caution">
    <text evidence="2">The sequence shown here is derived from an EMBL/GenBank/DDBJ whole genome shotgun (WGS) entry which is preliminary data.</text>
</comment>
<dbReference type="Pfam" id="PF10604">
    <property type="entry name" value="Polyketide_cyc2"/>
    <property type="match status" value="1"/>
</dbReference>
<dbReference type="InterPro" id="IPR019587">
    <property type="entry name" value="Polyketide_cyclase/dehydratase"/>
</dbReference>
<reference evidence="2 3" key="1">
    <citation type="journal article" date="2018" name="Biodegradation">
        <title>1,4-Dioxane degradation characteristics of Rhodococcus aetherivorans JCM 14343.</title>
        <authorList>
            <person name="Inoue D."/>
            <person name="Tsunoda T."/>
            <person name="Yamamoto N."/>
            <person name="Ike M."/>
            <person name="Sei K."/>
        </authorList>
    </citation>
    <scope>NUCLEOTIDE SEQUENCE [LARGE SCALE GENOMIC DNA]</scope>
    <source>
        <strain evidence="2 3">JCM 14343</strain>
    </source>
</reference>
<keyword evidence="3" id="KW-1185">Reference proteome</keyword>
<evidence type="ECO:0000313" key="3">
    <source>
        <dbReference type="Proteomes" id="UP000325466"/>
    </source>
</evidence>
<accession>A0ABQ0YG23</accession>
<dbReference type="InterPro" id="IPR014488">
    <property type="entry name" value="UCP017371"/>
</dbReference>
<proteinExistence type="predicted"/>
<dbReference type="InterPro" id="IPR023393">
    <property type="entry name" value="START-like_dom_sf"/>
</dbReference>
<dbReference type="SUPFAM" id="SSF55961">
    <property type="entry name" value="Bet v1-like"/>
    <property type="match status" value="1"/>
</dbReference>
<evidence type="ECO:0008006" key="4">
    <source>
        <dbReference type="Google" id="ProtNLM"/>
    </source>
</evidence>
<feature type="region of interest" description="Disordered" evidence="1">
    <location>
        <begin position="1"/>
        <end position="22"/>
    </location>
</feature>
<dbReference type="PIRSF" id="PIRSF017371">
    <property type="entry name" value="UCP017371"/>
    <property type="match status" value="1"/>
</dbReference>
<sequence length="162" mass="17287">MGLGDGRDVSGPRDTGGTVGQVSASSSIQLAAAPERVLEALADYESVRPRILTEQYRDYRVLSGGRGDGTVVHWILQATKKRARDVEARVAVSGSTITERDANSSLVTTWSVVPNGTGSTVVTLTEWKGAGGIGGFFEKTFAPLGLRKIQEQVLANLKRELD</sequence>
<protein>
    <recommendedName>
        <fullName evidence="4">Polyketide cyclase</fullName>
    </recommendedName>
</protein>